<keyword evidence="2" id="KW-0547">Nucleotide-binding</keyword>
<evidence type="ECO:0000259" key="1">
    <source>
        <dbReference type="Pfam" id="PF13304"/>
    </source>
</evidence>
<accession>A0A5B8VNT0</accession>
<dbReference type="PANTHER" id="PTHR40396:SF1">
    <property type="entry name" value="ATPASE AAA-TYPE CORE DOMAIN-CONTAINING PROTEIN"/>
    <property type="match status" value="1"/>
</dbReference>
<evidence type="ECO:0000313" key="3">
    <source>
        <dbReference type="Proteomes" id="UP000321291"/>
    </source>
</evidence>
<keyword evidence="3" id="KW-1185">Reference proteome</keyword>
<dbReference type="InterPro" id="IPR027417">
    <property type="entry name" value="P-loop_NTPase"/>
</dbReference>
<dbReference type="SUPFAM" id="SSF52540">
    <property type="entry name" value="P-loop containing nucleoside triphosphate hydrolases"/>
    <property type="match status" value="1"/>
</dbReference>
<dbReference type="Pfam" id="PF13304">
    <property type="entry name" value="AAA_21"/>
    <property type="match status" value="2"/>
</dbReference>
<proteinExistence type="predicted"/>
<protein>
    <submittedName>
        <fullName evidence="2">ATP-binding protein</fullName>
    </submittedName>
</protein>
<dbReference type="KEGG" id="agi:FSB73_16670"/>
<reference evidence="2 3" key="1">
    <citation type="journal article" date="2017" name="Int. J. Syst. Evol. Microbiol.">
        <title>Arachidicoccus ginsenosidivorans sp. nov., with ginsenoside-converting activity isolated from ginseng cultivating soil.</title>
        <authorList>
            <person name="Siddiqi M.Z."/>
            <person name="Aslam Z."/>
            <person name="Im W.T."/>
        </authorList>
    </citation>
    <scope>NUCLEOTIDE SEQUENCE [LARGE SCALE GENOMIC DNA]</scope>
    <source>
        <strain evidence="2 3">Gsoil 809</strain>
    </source>
</reference>
<dbReference type="GO" id="GO:0016887">
    <property type="term" value="F:ATP hydrolysis activity"/>
    <property type="evidence" value="ECO:0007669"/>
    <property type="project" value="InterPro"/>
</dbReference>
<dbReference type="AlphaFoldDB" id="A0A5B8VNT0"/>
<feature type="domain" description="ATPase AAA-type core" evidence="1">
    <location>
        <begin position="303"/>
        <end position="373"/>
    </location>
</feature>
<name>A0A5B8VNT0_9BACT</name>
<dbReference type="InterPro" id="IPR003959">
    <property type="entry name" value="ATPase_AAA_core"/>
</dbReference>
<feature type="domain" description="ATPase AAA-type core" evidence="1">
    <location>
        <begin position="52"/>
        <end position="140"/>
    </location>
</feature>
<dbReference type="EMBL" id="CP042434">
    <property type="protein sequence ID" value="QEC73069.1"/>
    <property type="molecule type" value="Genomic_DNA"/>
</dbReference>
<dbReference type="Gene3D" id="3.40.50.300">
    <property type="entry name" value="P-loop containing nucleotide triphosphate hydrolases"/>
    <property type="match status" value="2"/>
</dbReference>
<sequence>MIIDFQFGNFKSLLEFQTFSMRAAHKRKNDNGMDEENVFTTSFDLRMLKTKAIYGANASGKSNIAQAFEAFMLMVKSTEEQEELVKKIWSERFRLNGNKDETPMSFQLIFTFDNGIYRFGFQIQDEKIKSEWLFRTEAGQLASEEPYYFRKNSGIECNEKYITKGSAYLQLLDKETERTFGSDVLFLTSVAAKGQESFKKIREAILNAITIDGTNSKPGLQLALHILDKGDPSELQSLKNFMRYSDIGIHDFLLADLPLSSQGDARHPLMQDYKSGFKPLNSMHQKYGDNNKPFNKIHQDDFFKWESKGSVKLLGIGAIVLRTLKNGQALLIDEFDSSLHPNLRLKIFNLFNSKITNPNNAQLIVITHDVGLMRGSKLRRDQIVLVNKDQYGRSTLKTLIEFKGIRKDESFEKEYLAGSYAAVPNLSQLDISVIGFLNQI</sequence>
<evidence type="ECO:0000313" key="2">
    <source>
        <dbReference type="EMBL" id="QEC73069.1"/>
    </source>
</evidence>
<organism evidence="2 3">
    <name type="scientific">Arachidicoccus ginsenosidivorans</name>
    <dbReference type="NCBI Taxonomy" id="496057"/>
    <lineage>
        <taxon>Bacteria</taxon>
        <taxon>Pseudomonadati</taxon>
        <taxon>Bacteroidota</taxon>
        <taxon>Chitinophagia</taxon>
        <taxon>Chitinophagales</taxon>
        <taxon>Chitinophagaceae</taxon>
        <taxon>Arachidicoccus</taxon>
    </lineage>
</organism>
<gene>
    <name evidence="2" type="ORF">FSB73_16670</name>
</gene>
<dbReference type="GO" id="GO:0005524">
    <property type="term" value="F:ATP binding"/>
    <property type="evidence" value="ECO:0007669"/>
    <property type="project" value="UniProtKB-KW"/>
</dbReference>
<keyword evidence="2" id="KW-0067">ATP-binding</keyword>
<dbReference type="PANTHER" id="PTHR40396">
    <property type="entry name" value="ATPASE-LIKE PROTEIN"/>
    <property type="match status" value="1"/>
</dbReference>
<dbReference type="Proteomes" id="UP000321291">
    <property type="component" value="Chromosome"/>
</dbReference>